<protein>
    <submittedName>
        <fullName evidence="1">Uncharacterized protein</fullName>
    </submittedName>
</protein>
<evidence type="ECO:0000313" key="1">
    <source>
        <dbReference type="EMBL" id="KAG6299331.1"/>
    </source>
</evidence>
<evidence type="ECO:0000313" key="2">
    <source>
        <dbReference type="Proteomes" id="UP000707071"/>
    </source>
</evidence>
<proteinExistence type="predicted"/>
<dbReference type="EMBL" id="SRRH01000097">
    <property type="protein sequence ID" value="KAG6299331.1"/>
    <property type="molecule type" value="Genomic_DNA"/>
</dbReference>
<name>A0A9P7QLA8_9HYPO</name>
<dbReference type="Proteomes" id="UP000707071">
    <property type="component" value="Unassembled WGS sequence"/>
</dbReference>
<keyword evidence="2" id="KW-1185">Reference proteome</keyword>
<reference evidence="1 2" key="1">
    <citation type="journal article" date="2020" name="bioRxiv">
        <title>Whole genome comparisons of ergot fungi reveals the divergence and evolution of species within the genus Claviceps are the result of varying mechanisms driving genome evolution and host range expansion.</title>
        <authorList>
            <person name="Wyka S.A."/>
            <person name="Mondo S.J."/>
            <person name="Liu M."/>
            <person name="Dettman J."/>
            <person name="Nalam V."/>
            <person name="Broders K.D."/>
        </authorList>
    </citation>
    <scope>NUCLEOTIDE SEQUENCE [LARGE SCALE GENOMIC DNA]</scope>
    <source>
        <strain evidence="1 2">Clav52</strain>
    </source>
</reference>
<dbReference type="AlphaFoldDB" id="A0A9P7QLA8"/>
<organism evidence="1 2">
    <name type="scientific">Claviceps aff. purpurea</name>
    <dbReference type="NCBI Taxonomy" id="1967640"/>
    <lineage>
        <taxon>Eukaryota</taxon>
        <taxon>Fungi</taxon>
        <taxon>Dikarya</taxon>
        <taxon>Ascomycota</taxon>
        <taxon>Pezizomycotina</taxon>
        <taxon>Sordariomycetes</taxon>
        <taxon>Hypocreomycetidae</taxon>
        <taxon>Hypocreales</taxon>
        <taxon>Clavicipitaceae</taxon>
        <taxon>Claviceps</taxon>
    </lineage>
</organism>
<comment type="caution">
    <text evidence="1">The sequence shown here is derived from an EMBL/GenBank/DDBJ whole genome shotgun (WGS) entry which is preliminary data.</text>
</comment>
<gene>
    <name evidence="1" type="ORF">E4U09_008258</name>
</gene>
<accession>A0A9P7QLA8</accession>
<sequence length="111" mass="12477">MTTIRQLHDKPHCGQAPQLQSFRCPTVPGRGVSATGYTSSAHPTRSAAADYATRCSPALRRRGIRPEDTHIEHVKLGLLSPELTKLRLVMTYSHLRPKYHHCWTSCENDKS</sequence>